<evidence type="ECO:0000256" key="2">
    <source>
        <dbReference type="ARBA" id="ARBA00007079"/>
    </source>
</evidence>
<dbReference type="Proteomes" id="UP000596660">
    <property type="component" value="Unplaced"/>
</dbReference>
<dbReference type="InterPro" id="IPR020966">
    <property type="entry name" value="ALMT"/>
</dbReference>
<dbReference type="SMR" id="A0A803LXN2"/>
<organism evidence="10 11">
    <name type="scientific">Chenopodium quinoa</name>
    <name type="common">Quinoa</name>
    <dbReference type="NCBI Taxonomy" id="63459"/>
    <lineage>
        <taxon>Eukaryota</taxon>
        <taxon>Viridiplantae</taxon>
        <taxon>Streptophyta</taxon>
        <taxon>Embryophyta</taxon>
        <taxon>Tracheophyta</taxon>
        <taxon>Spermatophyta</taxon>
        <taxon>Magnoliopsida</taxon>
        <taxon>eudicotyledons</taxon>
        <taxon>Gunneridae</taxon>
        <taxon>Pentapetalae</taxon>
        <taxon>Caryophyllales</taxon>
        <taxon>Chenopodiaceae</taxon>
        <taxon>Chenopodioideae</taxon>
        <taxon>Atripliceae</taxon>
        <taxon>Chenopodium</taxon>
    </lineage>
</organism>
<feature type="transmembrane region" description="Helical" evidence="9">
    <location>
        <begin position="134"/>
        <end position="152"/>
    </location>
</feature>
<keyword evidence="6" id="KW-0406">Ion transport</keyword>
<dbReference type="RefSeq" id="XP_021715338.1">
    <property type="nucleotide sequence ID" value="XM_021859646.1"/>
</dbReference>
<protein>
    <submittedName>
        <fullName evidence="10">Uncharacterized protein</fullName>
    </submittedName>
</protein>
<gene>
    <name evidence="10" type="primary">LOC110683297</name>
</gene>
<feature type="transmembrane region" description="Helical" evidence="9">
    <location>
        <begin position="80"/>
        <end position="96"/>
    </location>
</feature>
<dbReference type="Gramene" id="AUR62020233-RA">
    <property type="protein sequence ID" value="AUR62020233-RA:cds"/>
    <property type="gene ID" value="AUR62020233"/>
</dbReference>
<keyword evidence="7 9" id="KW-0472">Membrane</keyword>
<proteinExistence type="inferred from homology"/>
<evidence type="ECO:0000256" key="4">
    <source>
        <dbReference type="ARBA" id="ARBA00022692"/>
    </source>
</evidence>
<dbReference type="GeneID" id="110683297"/>
<evidence type="ECO:0000256" key="9">
    <source>
        <dbReference type="SAM" id="Phobius"/>
    </source>
</evidence>
<dbReference type="Pfam" id="PF11744">
    <property type="entry name" value="ALMT"/>
    <property type="match status" value="1"/>
</dbReference>
<dbReference type="KEGG" id="cqi:110683297"/>
<dbReference type="AlphaFoldDB" id="A0A803LXN2"/>
<evidence type="ECO:0000313" key="11">
    <source>
        <dbReference type="Proteomes" id="UP000596660"/>
    </source>
</evidence>
<evidence type="ECO:0000256" key="5">
    <source>
        <dbReference type="ARBA" id="ARBA00022989"/>
    </source>
</evidence>
<keyword evidence="11" id="KW-1185">Reference proteome</keyword>
<feature type="transmembrane region" description="Helical" evidence="9">
    <location>
        <begin position="29"/>
        <end position="46"/>
    </location>
</feature>
<reference evidence="10" key="1">
    <citation type="journal article" date="2017" name="Nature">
        <title>The genome of Chenopodium quinoa.</title>
        <authorList>
            <person name="Jarvis D.E."/>
            <person name="Ho Y.S."/>
            <person name="Lightfoot D.J."/>
            <person name="Schmoeckel S.M."/>
            <person name="Li B."/>
            <person name="Borm T.J.A."/>
            <person name="Ohyanagi H."/>
            <person name="Mineta K."/>
            <person name="Michell C.T."/>
            <person name="Saber N."/>
            <person name="Kharbatia N.M."/>
            <person name="Rupper R.R."/>
            <person name="Sharp A.R."/>
            <person name="Dally N."/>
            <person name="Boughton B.A."/>
            <person name="Woo Y.H."/>
            <person name="Gao G."/>
            <person name="Schijlen E.G.W.M."/>
            <person name="Guo X."/>
            <person name="Momin A.A."/>
            <person name="Negrao S."/>
            <person name="Al-Babili S."/>
            <person name="Gehring C."/>
            <person name="Roessner U."/>
            <person name="Jung C."/>
            <person name="Murphy K."/>
            <person name="Arold S.T."/>
            <person name="Gojobori T."/>
            <person name="van der Linden C.G."/>
            <person name="van Loo E.N."/>
            <person name="Jellen E.N."/>
            <person name="Maughan P.J."/>
            <person name="Tester M."/>
        </authorList>
    </citation>
    <scope>NUCLEOTIDE SEQUENCE [LARGE SCALE GENOMIC DNA]</scope>
    <source>
        <strain evidence="10">cv. PI 614886</strain>
    </source>
</reference>
<evidence type="ECO:0000256" key="3">
    <source>
        <dbReference type="ARBA" id="ARBA00022448"/>
    </source>
</evidence>
<keyword evidence="4 9" id="KW-0812">Transmembrane</keyword>
<keyword evidence="8" id="KW-0407">Ion channel</keyword>
<name>A0A803LXN2_CHEQI</name>
<feature type="transmembrane region" description="Helical" evidence="9">
    <location>
        <begin position="164"/>
        <end position="186"/>
    </location>
</feature>
<dbReference type="OMA" id="SIGCAMP"/>
<dbReference type="GO" id="GO:0016020">
    <property type="term" value="C:membrane"/>
    <property type="evidence" value="ECO:0007669"/>
    <property type="project" value="UniProtKB-SubCell"/>
</dbReference>
<dbReference type="GO" id="GO:0015743">
    <property type="term" value="P:malate transport"/>
    <property type="evidence" value="ECO:0007669"/>
    <property type="project" value="InterPro"/>
</dbReference>
<evidence type="ECO:0000256" key="8">
    <source>
        <dbReference type="ARBA" id="ARBA00023303"/>
    </source>
</evidence>
<evidence type="ECO:0000313" key="10">
    <source>
        <dbReference type="EnsemblPlants" id="AUR62020233-RA:cds"/>
    </source>
</evidence>
<keyword evidence="3" id="KW-0813">Transport</keyword>
<comment type="subcellular location">
    <subcellularLocation>
        <location evidence="1">Membrane</location>
        <topology evidence="1">Multi-pass membrane protein</topology>
    </subcellularLocation>
</comment>
<sequence>MGNIVKEVTKCVLKIGQDDPRRVIHSMKVGLAVTLVSLFYYFQSIYQDLGTTALWAVLTVVVVFEFSVGATLYKGLNRTMATLIGGALAVGLHSLATQSGHIAEPFLISFFVFLQASLSTYARFYPKIKARYDYGFLIFILTFSFISISGFRVEEIIDLARDRWATILIGVFGSLLVSILVFPVWAGEDLHNLIANNFDKLANSLDEYGNAYFKMKENCTANEINVSRLRSYKSVFNTKGNEETSANFAKWEPTHGCFRFKHPWKLYLQLGALSRECAYKIDALDARLNANVKTSPNSQHEFRATCNRMALEASKTLKDQAIALKTMTRPSCCKVNVAKSKEEMKSLHELLKSTTLWEDYELQLLHVISATTIISILTDILICTEKIAKCTTQLASLAHFRTTKLEKTQLESKSVDQELGKPVFVASEGQEQNPSDAKVVNCSHTAITIEAGD</sequence>
<dbReference type="GO" id="GO:0034220">
    <property type="term" value="P:monoatomic ion transmembrane transport"/>
    <property type="evidence" value="ECO:0007669"/>
    <property type="project" value="UniProtKB-KW"/>
</dbReference>
<reference evidence="10" key="2">
    <citation type="submission" date="2021-03" db="UniProtKB">
        <authorList>
            <consortium name="EnsemblPlants"/>
        </authorList>
    </citation>
    <scope>IDENTIFICATION</scope>
</reference>
<dbReference type="OrthoDB" id="68611at2759"/>
<feature type="transmembrane region" description="Helical" evidence="9">
    <location>
        <begin position="52"/>
        <end position="73"/>
    </location>
</feature>
<dbReference type="PANTHER" id="PTHR31086">
    <property type="entry name" value="ALUMINUM-ACTIVATED MALATE TRANSPORTER 10"/>
    <property type="match status" value="1"/>
</dbReference>
<evidence type="ECO:0000256" key="7">
    <source>
        <dbReference type="ARBA" id="ARBA00023136"/>
    </source>
</evidence>
<evidence type="ECO:0000256" key="6">
    <source>
        <dbReference type="ARBA" id="ARBA00023065"/>
    </source>
</evidence>
<keyword evidence="5 9" id="KW-1133">Transmembrane helix</keyword>
<dbReference type="EnsemblPlants" id="AUR62020233-RA">
    <property type="protein sequence ID" value="AUR62020233-RA:cds"/>
    <property type="gene ID" value="AUR62020233"/>
</dbReference>
<evidence type="ECO:0000256" key="1">
    <source>
        <dbReference type="ARBA" id="ARBA00004141"/>
    </source>
</evidence>
<accession>A0A803LXN2</accession>
<comment type="similarity">
    <text evidence="2">Belongs to the aromatic acid exporter (TC 2.A.85) family.</text>
</comment>